<evidence type="ECO:0008006" key="4">
    <source>
        <dbReference type="Google" id="ProtNLM"/>
    </source>
</evidence>
<dbReference type="AlphaFoldDB" id="A0A9P4R9S1"/>
<dbReference type="EMBL" id="ML996102">
    <property type="protein sequence ID" value="KAF2739840.1"/>
    <property type="molecule type" value="Genomic_DNA"/>
</dbReference>
<comment type="caution">
    <text evidence="2">The sequence shown here is derived from an EMBL/GenBank/DDBJ whole genome shotgun (WGS) entry which is preliminary data.</text>
</comment>
<feature type="compositionally biased region" description="Basic and acidic residues" evidence="1">
    <location>
        <begin position="35"/>
        <end position="46"/>
    </location>
</feature>
<dbReference type="Proteomes" id="UP000799444">
    <property type="component" value="Unassembled WGS sequence"/>
</dbReference>
<organism evidence="2 3">
    <name type="scientific">Polyplosphaeria fusca</name>
    <dbReference type="NCBI Taxonomy" id="682080"/>
    <lineage>
        <taxon>Eukaryota</taxon>
        <taxon>Fungi</taxon>
        <taxon>Dikarya</taxon>
        <taxon>Ascomycota</taxon>
        <taxon>Pezizomycotina</taxon>
        <taxon>Dothideomycetes</taxon>
        <taxon>Pleosporomycetidae</taxon>
        <taxon>Pleosporales</taxon>
        <taxon>Tetraplosphaeriaceae</taxon>
        <taxon>Polyplosphaeria</taxon>
    </lineage>
</organism>
<evidence type="ECO:0000313" key="3">
    <source>
        <dbReference type="Proteomes" id="UP000799444"/>
    </source>
</evidence>
<feature type="region of interest" description="Disordered" evidence="1">
    <location>
        <begin position="1"/>
        <end position="105"/>
    </location>
</feature>
<feature type="compositionally biased region" description="Polar residues" evidence="1">
    <location>
        <begin position="1"/>
        <end position="14"/>
    </location>
</feature>
<feature type="compositionally biased region" description="Polar residues" evidence="1">
    <location>
        <begin position="47"/>
        <end position="66"/>
    </location>
</feature>
<dbReference type="PANTHER" id="PTHR37540">
    <property type="entry name" value="TRANSCRIPTION FACTOR (ACR-2), PUTATIVE-RELATED-RELATED"/>
    <property type="match status" value="1"/>
</dbReference>
<reference evidence="2" key="1">
    <citation type="journal article" date="2020" name="Stud. Mycol.">
        <title>101 Dothideomycetes genomes: a test case for predicting lifestyles and emergence of pathogens.</title>
        <authorList>
            <person name="Haridas S."/>
            <person name="Albert R."/>
            <person name="Binder M."/>
            <person name="Bloem J."/>
            <person name="Labutti K."/>
            <person name="Salamov A."/>
            <person name="Andreopoulos B."/>
            <person name="Baker S."/>
            <person name="Barry K."/>
            <person name="Bills G."/>
            <person name="Bluhm B."/>
            <person name="Cannon C."/>
            <person name="Castanera R."/>
            <person name="Culley D."/>
            <person name="Daum C."/>
            <person name="Ezra D."/>
            <person name="Gonzalez J."/>
            <person name="Henrissat B."/>
            <person name="Kuo A."/>
            <person name="Liang C."/>
            <person name="Lipzen A."/>
            <person name="Lutzoni F."/>
            <person name="Magnuson J."/>
            <person name="Mondo S."/>
            <person name="Nolan M."/>
            <person name="Ohm R."/>
            <person name="Pangilinan J."/>
            <person name="Park H.-J."/>
            <person name="Ramirez L."/>
            <person name="Alfaro M."/>
            <person name="Sun H."/>
            <person name="Tritt A."/>
            <person name="Yoshinaga Y."/>
            <person name="Zwiers L.-H."/>
            <person name="Turgeon B."/>
            <person name="Goodwin S."/>
            <person name="Spatafora J."/>
            <person name="Crous P."/>
            <person name="Grigoriev I."/>
        </authorList>
    </citation>
    <scope>NUCLEOTIDE SEQUENCE</scope>
    <source>
        <strain evidence="2">CBS 125425</strain>
    </source>
</reference>
<protein>
    <recommendedName>
        <fullName evidence="4">Tachykinin family protein</fullName>
    </recommendedName>
</protein>
<dbReference type="PANTHER" id="PTHR37540:SF5">
    <property type="entry name" value="TRANSCRIPTION FACTOR DOMAIN-CONTAINING PROTEIN"/>
    <property type="match status" value="1"/>
</dbReference>
<name>A0A9P4R9S1_9PLEO</name>
<accession>A0A9P4R9S1</accession>
<sequence length="544" mass="60451">MSTKVQFINSTGNPKSPRKKRAQLKLVRSHVTGTRYREERERDIKSHTSSSRVQEVGSQDHAISNQDPRRPPRSKTAVEEDLEEANHVPSRRNIDPDVPLNHADPEHPPNNAIDELVLEQNGGHLIPLNFHLPRLFVDAGRGTTDPFSQMAPLPDPRLRKHFFYYVNVLMPRMHPSYTVNLVRKTFGCRGFMDADPLSLSAIAAFSATSRAMLAGDLVRTDVHPSSHNPGFHDSVYDWLYFKGKTIALVNQRLLQCSTALADTTLSAICDLILLETYTGDIPSATAHLTGLLHLSSLRPSLPLRLHSKLLASTTKFSCLTHTHPLLPFTLPHVLLPDIPHVLPRLGAALLARAEVAHIRPLLHSAVLTTRHTESVCAGTFPYAEDDAYFEAINDLNLSVEHGLLSLAPAASASDPEIGDGERRVSESIRLACLLYCNIVLVRGYTRSAAIVRNTVVRLRGEMQGGWGSWEGGREVLFWVLFMGLCGEEEEGEEFFTGGLREVGRELRLGSIEEAKCLLEGYLFVERVQGEVLGRVWTELAKEGF</sequence>
<gene>
    <name evidence="2" type="ORF">EJ04DRAFT_572589</name>
</gene>
<keyword evidence="3" id="KW-1185">Reference proteome</keyword>
<evidence type="ECO:0000313" key="2">
    <source>
        <dbReference type="EMBL" id="KAF2739840.1"/>
    </source>
</evidence>
<dbReference type="OrthoDB" id="4158087at2759"/>
<evidence type="ECO:0000256" key="1">
    <source>
        <dbReference type="SAM" id="MobiDB-lite"/>
    </source>
</evidence>
<proteinExistence type="predicted"/>